<reference evidence="3 4" key="1">
    <citation type="submission" date="2020-10" db="EMBL/GenBank/DDBJ databases">
        <title>Phylogeny of dyella-like bacteria.</title>
        <authorList>
            <person name="Fu J."/>
        </authorList>
    </citation>
    <scope>NUCLEOTIDE SEQUENCE [LARGE SCALE GENOMIC DNA]</scope>
    <source>
        <strain evidence="3 4">JP1</strain>
    </source>
</reference>
<dbReference type="Proteomes" id="UP001620461">
    <property type="component" value="Unassembled WGS sequence"/>
</dbReference>
<feature type="domain" description="Peptidase S12 Pab87-related C-terminal" evidence="2">
    <location>
        <begin position="47"/>
        <end position="120"/>
    </location>
</feature>
<name>A0ABW8JMZ3_9GAMM</name>
<organism evidence="3 4">
    <name type="scientific">Dyella jejuensis</name>
    <dbReference type="NCBI Taxonomy" id="1432009"/>
    <lineage>
        <taxon>Bacteria</taxon>
        <taxon>Pseudomonadati</taxon>
        <taxon>Pseudomonadota</taxon>
        <taxon>Gammaproteobacteria</taxon>
        <taxon>Lysobacterales</taxon>
        <taxon>Rhodanobacteraceae</taxon>
        <taxon>Dyella</taxon>
    </lineage>
</organism>
<evidence type="ECO:0000256" key="1">
    <source>
        <dbReference type="SAM" id="SignalP"/>
    </source>
</evidence>
<dbReference type="EMBL" id="JADIKJ010000016">
    <property type="protein sequence ID" value="MFK2901581.1"/>
    <property type="molecule type" value="Genomic_DNA"/>
</dbReference>
<comment type="caution">
    <text evidence="3">The sequence shown here is derived from an EMBL/GenBank/DDBJ whole genome shotgun (WGS) entry which is preliminary data.</text>
</comment>
<sequence>MMLKPRRWARISAAAMACLALGTAAFAAQVNPPNAGGVAANASLAVNPALLVHYVGNYQFGPYALLSVAFDGTQLTMQLTGQPPVAIFPRNTTTFFAKEVDAQVSFVQDAQGHTTALVLHQHGRDMTAPRIDDAAAQDINNALAARVNHQQPFPGSEAALQILLSGNDRSPRLSPSLAQAMREQKPQLEAFLARLGPVLSHEFAGVTPQGWDKYLVRHASGTEEVLFLLDAHGTIVGALRRP</sequence>
<evidence type="ECO:0000313" key="3">
    <source>
        <dbReference type="EMBL" id="MFK2901581.1"/>
    </source>
</evidence>
<dbReference type="Pfam" id="PF11954">
    <property type="entry name" value="DUF3471"/>
    <property type="match status" value="1"/>
</dbReference>
<keyword evidence="4" id="KW-1185">Reference proteome</keyword>
<gene>
    <name evidence="3" type="ORF">ISP15_14660</name>
</gene>
<accession>A0ABW8JMZ3</accession>
<evidence type="ECO:0000313" key="4">
    <source>
        <dbReference type="Proteomes" id="UP001620461"/>
    </source>
</evidence>
<proteinExistence type="predicted"/>
<feature type="signal peptide" evidence="1">
    <location>
        <begin position="1"/>
        <end position="27"/>
    </location>
</feature>
<protein>
    <submittedName>
        <fullName evidence="3">DUF3471 domain-containing protein</fullName>
    </submittedName>
</protein>
<evidence type="ECO:0000259" key="2">
    <source>
        <dbReference type="Pfam" id="PF11954"/>
    </source>
</evidence>
<feature type="chain" id="PRO_5047110393" evidence="1">
    <location>
        <begin position="28"/>
        <end position="242"/>
    </location>
</feature>
<dbReference type="RefSeq" id="WP_404548385.1">
    <property type="nucleotide sequence ID" value="NZ_JADIKJ010000016.1"/>
</dbReference>
<dbReference type="InterPro" id="IPR021860">
    <property type="entry name" value="Peptidase_S12_Pab87-rel_C"/>
</dbReference>
<keyword evidence="1" id="KW-0732">Signal</keyword>